<keyword evidence="1" id="KW-0732">Signal</keyword>
<protein>
    <submittedName>
        <fullName evidence="2">Uncharacterized protein</fullName>
    </submittedName>
</protein>
<reference evidence="2 3" key="1">
    <citation type="journal article" date="2019" name="Int. J. Syst. Evol. Microbiol.">
        <title>The Global Catalogue of Microorganisms (GCM) 10K type strain sequencing project: providing services to taxonomists for standard genome sequencing and annotation.</title>
        <authorList>
            <consortium name="The Broad Institute Genomics Platform"/>
            <consortium name="The Broad Institute Genome Sequencing Center for Infectious Disease"/>
            <person name="Wu L."/>
            <person name="Ma J."/>
        </authorList>
    </citation>
    <scope>NUCLEOTIDE SEQUENCE [LARGE SCALE GENOMIC DNA]</scope>
    <source>
        <strain evidence="2 3">JCM 15896</strain>
    </source>
</reference>
<accession>A0ABN1LHL9</accession>
<evidence type="ECO:0000256" key="1">
    <source>
        <dbReference type="SAM" id="SignalP"/>
    </source>
</evidence>
<dbReference type="EMBL" id="BAAAFD010000004">
    <property type="protein sequence ID" value="GAA0856177.1"/>
    <property type="molecule type" value="Genomic_DNA"/>
</dbReference>
<gene>
    <name evidence="2" type="ORF">GCM10009114_17150</name>
</gene>
<feature type="chain" id="PRO_5045429463" evidence="1">
    <location>
        <begin position="26"/>
        <end position="143"/>
    </location>
</feature>
<feature type="signal peptide" evidence="1">
    <location>
        <begin position="1"/>
        <end position="25"/>
    </location>
</feature>
<dbReference type="RefSeq" id="WP_343858765.1">
    <property type="nucleotide sequence ID" value="NZ_BAAAFD010000004.1"/>
</dbReference>
<keyword evidence="3" id="KW-1185">Reference proteome</keyword>
<proteinExistence type="predicted"/>
<name>A0ABN1LHL9_9ALTE</name>
<evidence type="ECO:0000313" key="2">
    <source>
        <dbReference type="EMBL" id="GAA0856177.1"/>
    </source>
</evidence>
<evidence type="ECO:0000313" key="3">
    <source>
        <dbReference type="Proteomes" id="UP001500359"/>
    </source>
</evidence>
<sequence>MKLKILSIFSLVSALTMSSSYGAVAGTYDLAQKEGNNFRVNGIVYSNNHIPCADNTWRRVPGEVINGECHVEFGGKIYRNSEFLVLGYGGFGSPSNNGNLVAIEGQTKQFIIAHGVTPGGVMDQDLPQRFLHPLRAQVKNIKD</sequence>
<organism evidence="2 3">
    <name type="scientific">Aliiglaciecola litoralis</name>
    <dbReference type="NCBI Taxonomy" id="582857"/>
    <lineage>
        <taxon>Bacteria</taxon>
        <taxon>Pseudomonadati</taxon>
        <taxon>Pseudomonadota</taxon>
        <taxon>Gammaproteobacteria</taxon>
        <taxon>Alteromonadales</taxon>
        <taxon>Alteromonadaceae</taxon>
        <taxon>Aliiglaciecola</taxon>
    </lineage>
</organism>
<dbReference type="Proteomes" id="UP001500359">
    <property type="component" value="Unassembled WGS sequence"/>
</dbReference>
<comment type="caution">
    <text evidence="2">The sequence shown here is derived from an EMBL/GenBank/DDBJ whole genome shotgun (WGS) entry which is preliminary data.</text>
</comment>